<evidence type="ECO:0000313" key="3">
    <source>
        <dbReference type="Proteomes" id="UP001141327"/>
    </source>
</evidence>
<name>A0ABQ8UC08_9EUKA</name>
<dbReference type="InterPro" id="IPR016187">
    <property type="entry name" value="CTDL_fold"/>
</dbReference>
<evidence type="ECO:0000313" key="2">
    <source>
        <dbReference type="EMBL" id="KAJ4455902.1"/>
    </source>
</evidence>
<gene>
    <name evidence="2" type="ORF">PAPYR_9029</name>
</gene>
<dbReference type="PROSITE" id="PS50041">
    <property type="entry name" value="C_TYPE_LECTIN_2"/>
    <property type="match status" value="1"/>
</dbReference>
<feature type="domain" description="C-type lectin" evidence="1">
    <location>
        <begin position="1"/>
        <end position="111"/>
    </location>
</feature>
<comment type="caution">
    <text evidence="2">The sequence shown here is derived from an EMBL/GenBank/DDBJ whole genome shotgun (WGS) entry which is preliminary data.</text>
</comment>
<dbReference type="SUPFAM" id="SSF56436">
    <property type="entry name" value="C-type lectin-like"/>
    <property type="match status" value="1"/>
</dbReference>
<reference evidence="2" key="1">
    <citation type="journal article" date="2022" name="bioRxiv">
        <title>Genomics of Preaxostyla Flagellates Illuminates Evolutionary Transitions and the Path Towards Mitochondrial Loss.</title>
        <authorList>
            <person name="Novak L.V.F."/>
            <person name="Treitli S.C."/>
            <person name="Pyrih J."/>
            <person name="Halakuc P."/>
            <person name="Pipaliya S.V."/>
            <person name="Vacek V."/>
            <person name="Brzon O."/>
            <person name="Soukal P."/>
            <person name="Eme L."/>
            <person name="Dacks J.B."/>
            <person name="Karnkowska A."/>
            <person name="Elias M."/>
            <person name="Hampl V."/>
        </authorList>
    </citation>
    <scope>NUCLEOTIDE SEQUENCE</scope>
    <source>
        <strain evidence="2">RCP-MX</strain>
    </source>
</reference>
<evidence type="ECO:0000259" key="1">
    <source>
        <dbReference type="PROSITE" id="PS50041"/>
    </source>
</evidence>
<dbReference type="Gene3D" id="3.10.100.10">
    <property type="entry name" value="Mannose-Binding Protein A, subunit A"/>
    <property type="match status" value="1"/>
</dbReference>
<organism evidence="2 3">
    <name type="scientific">Paratrimastix pyriformis</name>
    <dbReference type="NCBI Taxonomy" id="342808"/>
    <lineage>
        <taxon>Eukaryota</taxon>
        <taxon>Metamonada</taxon>
        <taxon>Preaxostyla</taxon>
        <taxon>Paratrimastigidae</taxon>
        <taxon>Paratrimastix</taxon>
    </lineage>
</organism>
<dbReference type="Proteomes" id="UP001141327">
    <property type="component" value="Unassembled WGS sequence"/>
</dbReference>
<protein>
    <recommendedName>
        <fullName evidence="1">C-type lectin domain-containing protein</fullName>
    </recommendedName>
</protein>
<proteinExistence type="predicted"/>
<dbReference type="EMBL" id="JAPMOS010000089">
    <property type="protein sequence ID" value="KAJ4455902.1"/>
    <property type="molecule type" value="Genomic_DNA"/>
</dbReference>
<accession>A0ABQ8UC08</accession>
<dbReference type="InterPro" id="IPR001304">
    <property type="entry name" value="C-type_lectin-like"/>
</dbReference>
<sequence>MKWDAARRFCATAFGSYGTGELASITNTVEWEAVKAVTTNQESVTFFPSDLARLRHDVICRFWIGITRNSLNSDFYWLDGNTSTFRAWGYFQPATTSNYVVMANSKGTGWWYTASSSGGSKDTLCRVRSPYASQCSLSGLCSAYGDWWAYCTTGGTCVCSYGVFGPLCQYTCDQCNHGTCYHSVCHCDSGYTGDTCSDLVATTCPAPVLTAGQVVLSGCGANAAVGSTCTLGCAWGYYPAPGASQGTGQCTQTDVGTAGYPTINLHCDV</sequence>
<keyword evidence="3" id="KW-1185">Reference proteome</keyword>
<dbReference type="InterPro" id="IPR016186">
    <property type="entry name" value="C-type_lectin-like/link_sf"/>
</dbReference>
<dbReference type="CDD" id="cd00037">
    <property type="entry name" value="CLECT"/>
    <property type="match status" value="1"/>
</dbReference>
<dbReference type="Pfam" id="PF00059">
    <property type="entry name" value="Lectin_C"/>
    <property type="match status" value="1"/>
</dbReference>